<reference evidence="1 2" key="1">
    <citation type="submission" date="2017-02" db="EMBL/GenBank/DDBJ databases">
        <title>Whole genome sequencing of Helicobacter bilis strain AAQJH.</title>
        <authorList>
            <person name="Conlan S."/>
            <person name="Thomas P.J."/>
            <person name="Mullikin J."/>
            <person name="Palmore T.N."/>
            <person name="Frank K.M."/>
            <person name="Segre J.A."/>
        </authorList>
    </citation>
    <scope>NUCLEOTIDE SEQUENCE [LARGE SCALE GENOMIC DNA]</scope>
    <source>
        <strain evidence="1 2">AAQJH</strain>
    </source>
</reference>
<accession>A0A1Q2LEE8</accession>
<dbReference type="Gene3D" id="3.30.540.10">
    <property type="entry name" value="Fructose-1,6-Bisphosphatase, subunit A, domain 1"/>
    <property type="match status" value="1"/>
</dbReference>
<organism evidence="1 2">
    <name type="scientific">Helicobacter bilis</name>
    <dbReference type="NCBI Taxonomy" id="37372"/>
    <lineage>
        <taxon>Bacteria</taxon>
        <taxon>Pseudomonadati</taxon>
        <taxon>Campylobacterota</taxon>
        <taxon>Epsilonproteobacteria</taxon>
        <taxon>Campylobacterales</taxon>
        <taxon>Helicobacteraceae</taxon>
        <taxon>Helicobacter</taxon>
    </lineage>
</organism>
<dbReference type="RefSeq" id="WP_005218279.1">
    <property type="nucleotide sequence ID" value="NZ_CABKOK010000009.1"/>
</dbReference>
<proteinExistence type="predicted"/>
<name>A0A1Q2LEE8_9HELI</name>
<dbReference type="PROSITE" id="PS00629">
    <property type="entry name" value="IMP_1"/>
    <property type="match status" value="1"/>
</dbReference>
<dbReference type="AlphaFoldDB" id="A0A1Q2LEE8"/>
<dbReference type="InterPro" id="IPR020583">
    <property type="entry name" value="Inositol_monoP_metal-BS"/>
</dbReference>
<dbReference type="SUPFAM" id="SSF56655">
    <property type="entry name" value="Carbohydrate phosphatase"/>
    <property type="match status" value="1"/>
</dbReference>
<protein>
    <recommendedName>
        <fullName evidence="3">Inositol monophosphatase</fullName>
    </recommendedName>
</protein>
<evidence type="ECO:0000313" key="1">
    <source>
        <dbReference type="EMBL" id="AQQ58803.1"/>
    </source>
</evidence>
<evidence type="ECO:0000313" key="2">
    <source>
        <dbReference type="Proteomes" id="UP000188298"/>
    </source>
</evidence>
<evidence type="ECO:0008006" key="3">
    <source>
        <dbReference type="Google" id="ProtNLM"/>
    </source>
</evidence>
<dbReference type="EMBL" id="CP019645">
    <property type="protein sequence ID" value="AQQ58803.1"/>
    <property type="molecule type" value="Genomic_DNA"/>
</dbReference>
<gene>
    <name evidence="1" type="ORF">XJ32_00375</name>
</gene>
<dbReference type="Proteomes" id="UP000188298">
    <property type="component" value="Chromosome"/>
</dbReference>
<sequence length="351" mass="39058">MNLSLDTLLPLLQRDFFMRVVLASVEVIRLLHTQDSILHESFGVGAGGDRSSGADLLAESIFSKFLLPHYHIDSEESGLLKGDSNAKGTIVLDPLDGSSNFKSNIPYFGASVALCDENGRVREACVVNYISCEIAYLNDDLLALTKMPCIFSLQTFIADLQPEYIVYASTAKKPTSMHSCYIPCNFTRLLQNSNTAKKDVFIANACDAIRESAQYLPAFDTNFLHAMFASQILIFRPQKVITEKLECGIFEKAMQHAKWASFLAESGLKFRSLGAIALSLAFSFRYLFVLLPTQVRKYDGMAGFYLAQNQIICGNLESYHKAIPALKECKEVISHILITTDLDIVDKFKGR</sequence>
<dbReference type="KEGG" id="hbl:XJ32_00375"/>